<dbReference type="EMBL" id="CM014091">
    <property type="protein sequence ID" value="TKS81754.1"/>
    <property type="molecule type" value="Genomic_DNA"/>
</dbReference>
<evidence type="ECO:0000313" key="2">
    <source>
        <dbReference type="EMBL" id="TKS81754.1"/>
    </source>
</evidence>
<feature type="compositionally biased region" description="Pro residues" evidence="1">
    <location>
        <begin position="90"/>
        <end position="101"/>
    </location>
</feature>
<feature type="region of interest" description="Disordered" evidence="1">
    <location>
        <begin position="60"/>
        <end position="120"/>
    </location>
</feature>
<gene>
    <name evidence="2" type="ORF">D9C73_015860</name>
</gene>
<accession>A0A4U5V1Y8</accession>
<evidence type="ECO:0000256" key="1">
    <source>
        <dbReference type="SAM" id="MobiDB-lite"/>
    </source>
</evidence>
<keyword evidence="3" id="KW-1185">Reference proteome</keyword>
<dbReference type="Proteomes" id="UP000298787">
    <property type="component" value="Chromosome 14"/>
</dbReference>
<protein>
    <submittedName>
        <fullName evidence="2">Uncharacterized protein</fullName>
    </submittedName>
</protein>
<dbReference type="AlphaFoldDB" id="A0A4U5V1Y8"/>
<name>A0A4U5V1Y8_COLLU</name>
<proteinExistence type="predicted"/>
<sequence>MCPLSVPLALCSTRNQKEYDYTPKSDPPQPHHGALNTPLLFTLLSWPLTLGDVLERSRGERLSVDGGSGAGEVTEVKGQSCGKDKQVYCIPPPPPPPPPSPQNNGRVEECGSRPFSGLGV</sequence>
<reference evidence="2 3" key="1">
    <citation type="submission" date="2019-01" db="EMBL/GenBank/DDBJ databases">
        <title>Genome Assembly of Collichthys lucidus.</title>
        <authorList>
            <person name="Cai M."/>
            <person name="Xiao S."/>
        </authorList>
    </citation>
    <scope>NUCLEOTIDE SEQUENCE [LARGE SCALE GENOMIC DNA]</scope>
    <source>
        <strain evidence="2">JT15FE1705JMU</strain>
        <tissue evidence="2">Muscle</tissue>
    </source>
</reference>
<organism evidence="2 3">
    <name type="scientific">Collichthys lucidus</name>
    <name type="common">Big head croaker</name>
    <name type="synonym">Sciaena lucida</name>
    <dbReference type="NCBI Taxonomy" id="240159"/>
    <lineage>
        <taxon>Eukaryota</taxon>
        <taxon>Metazoa</taxon>
        <taxon>Chordata</taxon>
        <taxon>Craniata</taxon>
        <taxon>Vertebrata</taxon>
        <taxon>Euteleostomi</taxon>
        <taxon>Actinopterygii</taxon>
        <taxon>Neopterygii</taxon>
        <taxon>Teleostei</taxon>
        <taxon>Neoteleostei</taxon>
        <taxon>Acanthomorphata</taxon>
        <taxon>Eupercaria</taxon>
        <taxon>Sciaenidae</taxon>
        <taxon>Collichthys</taxon>
    </lineage>
</organism>
<evidence type="ECO:0000313" key="3">
    <source>
        <dbReference type="Proteomes" id="UP000298787"/>
    </source>
</evidence>